<dbReference type="GO" id="GO:0005524">
    <property type="term" value="F:ATP binding"/>
    <property type="evidence" value="ECO:0007669"/>
    <property type="project" value="UniProtKB-KW"/>
</dbReference>
<dbReference type="Pfam" id="PF00005">
    <property type="entry name" value="ABC_tran"/>
    <property type="match status" value="1"/>
</dbReference>
<dbReference type="Proteomes" id="UP000005955">
    <property type="component" value="Unassembled WGS sequence"/>
</dbReference>
<dbReference type="PATRIC" id="fig|888813.3.peg.880"/>
<evidence type="ECO:0000256" key="2">
    <source>
        <dbReference type="ARBA" id="ARBA00022448"/>
    </source>
</evidence>
<dbReference type="HOGENOM" id="CLU_000604_1_2_9"/>
<organism evidence="6 7">
    <name type="scientific">Streptococcus sanguinis SK330</name>
    <dbReference type="NCBI Taxonomy" id="888813"/>
    <lineage>
        <taxon>Bacteria</taxon>
        <taxon>Bacillati</taxon>
        <taxon>Bacillota</taxon>
        <taxon>Bacilli</taxon>
        <taxon>Lactobacillales</taxon>
        <taxon>Streptococcaceae</taxon>
        <taxon>Streptococcus</taxon>
    </lineage>
</organism>
<evidence type="ECO:0000256" key="3">
    <source>
        <dbReference type="ARBA" id="ARBA00022741"/>
    </source>
</evidence>
<gene>
    <name evidence="6" type="ORF">HMPREF9386_0898</name>
</gene>
<dbReference type="PROSITE" id="PS50893">
    <property type="entry name" value="ABC_TRANSPORTER_2"/>
    <property type="match status" value="1"/>
</dbReference>
<accession>F2C6L8</accession>
<dbReference type="Gene3D" id="3.40.50.300">
    <property type="entry name" value="P-loop containing nucleotide triphosphate hydrolases"/>
    <property type="match status" value="1"/>
</dbReference>
<dbReference type="AlphaFoldDB" id="F2C6L8"/>
<dbReference type="InterPro" id="IPR027417">
    <property type="entry name" value="P-loop_NTPase"/>
</dbReference>
<comment type="similarity">
    <text evidence="1">Belongs to the ABC transporter superfamily.</text>
</comment>
<evidence type="ECO:0000256" key="1">
    <source>
        <dbReference type="ARBA" id="ARBA00005417"/>
    </source>
</evidence>
<keyword evidence="4" id="KW-0067">ATP-binding</keyword>
<dbReference type="RefSeq" id="WP_002915465.1">
    <property type="nucleotide sequence ID" value="NZ_GL878548.1"/>
</dbReference>
<evidence type="ECO:0000313" key="6">
    <source>
        <dbReference type="EMBL" id="EGF15054.1"/>
    </source>
</evidence>
<dbReference type="SUPFAM" id="SSF52540">
    <property type="entry name" value="P-loop containing nucleoside triphosphate hydrolases"/>
    <property type="match status" value="1"/>
</dbReference>
<dbReference type="InterPro" id="IPR017871">
    <property type="entry name" value="ABC_transporter-like_CS"/>
</dbReference>
<dbReference type="GO" id="GO:0016887">
    <property type="term" value="F:ATP hydrolysis activity"/>
    <property type="evidence" value="ECO:0007669"/>
    <property type="project" value="InterPro"/>
</dbReference>
<dbReference type="PROSITE" id="PS00211">
    <property type="entry name" value="ABC_TRANSPORTER_1"/>
    <property type="match status" value="1"/>
</dbReference>
<protein>
    <submittedName>
        <fullName evidence="6">ABC superfamily ATP binding cassette transporter, ABC protein</fullName>
        <ecNumber evidence="6">3.6.3.-</ecNumber>
    </submittedName>
</protein>
<dbReference type="InterPro" id="IPR003439">
    <property type="entry name" value="ABC_transporter-like_ATP-bd"/>
</dbReference>
<dbReference type="PANTHER" id="PTHR42711">
    <property type="entry name" value="ABC TRANSPORTER ATP-BINDING PROTEIN"/>
    <property type="match status" value="1"/>
</dbReference>
<feature type="domain" description="ABC transporter" evidence="5">
    <location>
        <begin position="10"/>
        <end position="239"/>
    </location>
</feature>
<dbReference type="InterPro" id="IPR003593">
    <property type="entry name" value="AAA+_ATPase"/>
</dbReference>
<comment type="caution">
    <text evidence="6">The sequence shown here is derived from an EMBL/GenBank/DDBJ whole genome shotgun (WGS) entry which is preliminary data.</text>
</comment>
<keyword evidence="3" id="KW-0547">Nucleotide-binding</keyword>
<evidence type="ECO:0000313" key="7">
    <source>
        <dbReference type="Proteomes" id="UP000005955"/>
    </source>
</evidence>
<keyword evidence="6" id="KW-0378">Hydrolase</keyword>
<dbReference type="EMBL" id="AFBD01000003">
    <property type="protein sequence ID" value="EGF15054.1"/>
    <property type="molecule type" value="Genomic_DNA"/>
</dbReference>
<evidence type="ECO:0000256" key="4">
    <source>
        <dbReference type="ARBA" id="ARBA00022840"/>
    </source>
</evidence>
<dbReference type="InterPro" id="IPR050763">
    <property type="entry name" value="ABC_transporter_ATP-binding"/>
</dbReference>
<reference evidence="6 7" key="1">
    <citation type="submission" date="2011-02" db="EMBL/GenBank/DDBJ databases">
        <authorList>
            <person name="Muzny D."/>
            <person name="Qin X."/>
            <person name="Deng J."/>
            <person name="Jiang H."/>
            <person name="Liu Y."/>
            <person name="Qu J."/>
            <person name="Song X.-Z."/>
            <person name="Zhang L."/>
            <person name="Thornton R."/>
            <person name="Coyle M."/>
            <person name="Francisco L."/>
            <person name="Jackson L."/>
            <person name="Javaid M."/>
            <person name="Korchina V."/>
            <person name="Kovar C."/>
            <person name="Mata R."/>
            <person name="Mathew T."/>
            <person name="Ngo R."/>
            <person name="Nguyen L."/>
            <person name="Nguyen N."/>
            <person name="Okwuonu G."/>
            <person name="Ongeri F."/>
            <person name="Pham C."/>
            <person name="Simmons D."/>
            <person name="Wilczek-Boney K."/>
            <person name="Hale W."/>
            <person name="Jakkamsetti A."/>
            <person name="Pham P."/>
            <person name="Ruth R."/>
            <person name="San Lucas F."/>
            <person name="Warren J."/>
            <person name="Zhang J."/>
            <person name="Zhao Z."/>
            <person name="Zhou C."/>
            <person name="Zhu D."/>
            <person name="Lee S."/>
            <person name="Bess C."/>
            <person name="Blankenburg K."/>
            <person name="Forbes L."/>
            <person name="Fu Q."/>
            <person name="Gubbala S."/>
            <person name="Hirani K."/>
            <person name="Jayaseelan J.C."/>
            <person name="Lara F."/>
            <person name="Munidasa M."/>
            <person name="Palculict T."/>
            <person name="Patil S."/>
            <person name="Pu L.-L."/>
            <person name="Saada N."/>
            <person name="Tang L."/>
            <person name="Weissenberger G."/>
            <person name="Zhu Y."/>
            <person name="Hemphill L."/>
            <person name="Shang Y."/>
            <person name="Youmans B."/>
            <person name="Ayvaz T."/>
            <person name="Ross M."/>
            <person name="Santibanez J."/>
            <person name="Aqrawi P."/>
            <person name="Gross S."/>
            <person name="Joshi V."/>
            <person name="Fowler G."/>
            <person name="Nazareth L."/>
            <person name="Reid J."/>
            <person name="Worley K."/>
            <person name="Petrosino J."/>
            <person name="Highlander S."/>
            <person name="Gibbs R."/>
        </authorList>
    </citation>
    <scope>NUCLEOTIDE SEQUENCE [LARGE SCALE GENOMIC DNA]</scope>
    <source>
        <strain evidence="6 7">SK330</strain>
    </source>
</reference>
<dbReference type="EC" id="3.6.3.-" evidence="6"/>
<name>F2C6L8_STRSA</name>
<keyword evidence="2" id="KW-0813">Transport</keyword>
<dbReference type="PANTHER" id="PTHR42711:SF5">
    <property type="entry name" value="ABC TRANSPORTER ATP-BINDING PROTEIN NATA"/>
    <property type="match status" value="1"/>
</dbReference>
<sequence length="249" mass="27644">MKGDVLMYAVEMQDLTKQYGSKTVVDGLNLKIEEGEFFAMLGSNGAGKTTTIKMLSCLVEPTAGDAMMLDHSVRKEEDAVKEIINVSPQETAVAPKLTVKENLEMIARLYGFSKEEAAQKTEHLMEAFDLTDRQHDRAKSLSGGWQRKLSIAMALISQPKILFLDEPTLGLDVRARRELWKNIEQLKGKVTVILTTHYLEEAEALADRLCIMDKGVVQILGTAEEIIQASGKKDFEEAFLSYTEGGELA</sequence>
<evidence type="ECO:0000259" key="5">
    <source>
        <dbReference type="PROSITE" id="PS50893"/>
    </source>
</evidence>
<proteinExistence type="inferred from homology"/>
<dbReference type="SMART" id="SM00382">
    <property type="entry name" value="AAA"/>
    <property type="match status" value="1"/>
</dbReference>